<keyword evidence="3" id="KW-0732">Signal</keyword>
<dbReference type="eggNOG" id="COG5427">
    <property type="taxonomic scope" value="Bacteria"/>
</dbReference>
<feature type="transmembrane region" description="Helical" evidence="2">
    <location>
        <begin position="209"/>
        <end position="227"/>
    </location>
</feature>
<dbReference type="EMBL" id="ADVR01000015">
    <property type="protein sequence ID" value="EFO81348.1"/>
    <property type="molecule type" value="Genomic_DNA"/>
</dbReference>
<feature type="transmembrane region" description="Helical" evidence="2">
    <location>
        <begin position="293"/>
        <end position="309"/>
    </location>
</feature>
<dbReference type="PANTHER" id="PTHR10790">
    <property type="entry name" value="TPR-DOMAIN CONTAINING PROTEIN"/>
    <property type="match status" value="1"/>
</dbReference>
<feature type="transmembrane region" description="Helical" evidence="2">
    <location>
        <begin position="1879"/>
        <end position="1905"/>
    </location>
</feature>
<feature type="transmembrane region" description="Helical" evidence="2">
    <location>
        <begin position="160"/>
        <end position="179"/>
    </location>
</feature>
<feature type="transmembrane region" description="Helical" evidence="2">
    <location>
        <begin position="1782"/>
        <end position="1804"/>
    </location>
</feature>
<feature type="transmembrane region" description="Helical" evidence="2">
    <location>
        <begin position="2135"/>
        <end position="2153"/>
    </location>
</feature>
<comment type="caution">
    <text evidence="4">The sequence shown here is derived from an EMBL/GenBank/DDBJ whole genome shotgun (WGS) entry which is preliminary data.</text>
</comment>
<feature type="transmembrane region" description="Helical" evidence="2">
    <location>
        <begin position="1329"/>
        <end position="1347"/>
    </location>
</feature>
<feature type="transmembrane region" description="Helical" evidence="2">
    <location>
        <begin position="2092"/>
        <end position="2115"/>
    </location>
</feature>
<feature type="transmembrane region" description="Helical" evidence="2">
    <location>
        <begin position="1132"/>
        <end position="1151"/>
    </location>
</feature>
<feature type="transmembrane region" description="Helical" evidence="2">
    <location>
        <begin position="1603"/>
        <end position="1629"/>
    </location>
</feature>
<proteinExistence type="predicted"/>
<keyword evidence="5" id="KW-1185">Reference proteome</keyword>
<feature type="transmembrane region" description="Helical" evidence="2">
    <location>
        <begin position="1703"/>
        <end position="1721"/>
    </location>
</feature>
<feature type="transmembrane region" description="Helical" evidence="2">
    <location>
        <begin position="1359"/>
        <end position="1377"/>
    </location>
</feature>
<feature type="transmembrane region" description="Helical" evidence="2">
    <location>
        <begin position="490"/>
        <end position="507"/>
    </location>
</feature>
<feature type="signal peptide" evidence="3">
    <location>
        <begin position="1"/>
        <end position="21"/>
    </location>
</feature>
<evidence type="ECO:0000256" key="2">
    <source>
        <dbReference type="SAM" id="Phobius"/>
    </source>
</evidence>
<feature type="transmembrane region" description="Helical" evidence="2">
    <location>
        <begin position="805"/>
        <end position="827"/>
    </location>
</feature>
<dbReference type="NCBIfam" id="TIGR03662">
    <property type="entry name" value="Chlor_Arch_YYY"/>
    <property type="match status" value="2"/>
</dbReference>
<feature type="transmembrane region" description="Helical" evidence="2">
    <location>
        <begin position="1641"/>
        <end position="1659"/>
    </location>
</feature>
<sequence length="2561" mass="280256">MLLVILLVAAYFRSLSLPDWDADTGQNPDERFFTNVASTVRLPSSLSEVYDSARSPLNPRNYEQFSFYVYGPFPIYVTRLAAVALTPNDGPSGPILPLQVPAMNGPPRVLDEVAYSSQIQTDFGPLVDNPERAIPKLTPLIALFNPDGVNLTSYGQINKVGRGVALLFDLGTILLVFLIGRRLYDARLGLLAAACLAMAVMPIQQTHFFVDPIFSTFFATLALYWAVRIAQGGGLGFYLVLGLTIGVAMANRITLASLGLTAMIAALVALRTRQPRAGWADWGWFFFTQKMPLLILAGLVTLLSFRTFAPDAFSGSLPSSPEMVGNRIVELDLLRGMGFFDIRLDPRFVKNIQEVQGLMTGEIDFPPGQQWVGRPAYFFAWSNMVLWGMGPTLGLVAWLGWVGFGLRGASRCAPTLPVRSGGASRCAPTLHPAAWVLFVWIGFYLAWQGGQYASTMRYFLPLYGSLMIFAAGLMLWLWDAVGLKRAWPRLLVITVLLATLGWAYAFSRIYTQPHSRVIAARWLADHAAPGSQVMAEIWDDPLPLQTTNTGWGISLFGIESAPYSEDEPQKYTGFYNQEGIFQDGLLDQLDQADYITLTSNRVYASTARLRMRYPALMNYYHSLFTGDLGFELVADITSYPTILGLKIPDQIAEEAFSVYDHPRVLIFKKTYAYSRERAERLITESVLWSEVYKTPTQIADRNQTALRLTTSQWERYSAAGTWSQLFAQGWLANLAPLTWFVVLELLGLATFALLFHLFPRLPDRGFSLAKIVGLLLVAYLAWLLGRLDNGTGLPGMAGRAATDRLPLLPLAFTPATLWLCAAPLLVAGAYVAWRSRAALCDFARSNRAMLFSAEGIFVAFVLLGLVLRWFNPDLGHPARGGEKPMDLAYLTAVLKSAAFPPYDPWHAGGYINYYYFGFVLVGALVHLSGVLPSVGFNLAIATLFGLTALGAWGVVYNLVASRTPLNRRGYRGTQRNGFRATWGSSSAFLSVLCGQKPGHKRMCNGMPMLRHTPHYLALISALLAPPLLLILGNLAQALWYLNGYAAEQVAKGRPEWAFWDATRIVDGTVNEFPFFTFLFADLHPHLMVMPLSLALLGLGVVWIGAQGRSRVAVVVLAALLAGAIRATNTWDYPTFVGLTALTIGWVTWRNGRAAGHSRFAASLRGLGVAVTFPLLGNLLFLPFTSNFVTESSGLQPLMDEGAPSLLLALTKVVRTPLWELLQLYGLWLVVIALTGLLLLRRLMGSGFALGFGVALGGIAVAGSLFHWPALALTLPMLSVGVVLLWYLLRLPVLSQIPILWATAALGLLVLVDLVVIKGDVGRMNTVFKFGLHTWTLFALSASMALPHLWRWPAPTWARWVLRGSIGLLVAAALVYPLTATPARLADRWNGDAPHGLDGSAFLASVNAAAAGPTYSLDEDAAAIRWLQESVLGTPVLLEAHLPSYQWAGRIASFTGLPTLLGWEWHQIQQRTGVQANPVIANRQTIIAEIYNSPDPARALDWLQRYGVTYIYVGGVERSTYSAEGLAKFETMVAQGDLALAFRAGQTRIYQVVRPGQPQMLTSDVPLAIPTVRTAPPLMLQTPVNEQPEVNEYAWNQWVAGNSWLATLLWLGLWYALALLGLPVAQIIFAGSRDAGWGWSRLIGWLLLGWAIWLPTSLGLWRYNVWGVSGGLLLVVALNTWLIVRQGGVIPIYGNLRTHWAGVWRSELLFLAGFGAFVWIRASNPDLWHPIWGGEKPMEFGFLNAILRSPTMPPYDPFFSDGYINYYYYGLYLVSLPIKISGIAPAIGFNLAIATLFGLTLSAAASIVTRMSGKMRYGLIAAGLVAVAGNLSAIFESGWSAGWGAVGRALAAGGLAGVGERLGDWYIGPSRVIPFTINEFPFFAFLFADLHAHLIALPITLLVIALGYELLFGADAALAQHQHQKMILLSLALGALAVTNSWDFPTYALLTGLVLVGGAWRRKAGWRGILVAGGMAIMIAVGGMLLYAPFFDRYFAFVRGIGWVGWNAGTSITDYLIVFGIPMAILLPALLVATWRSLAFAPPPVLVRGILIALGLLMLVIAILRFDLALRLALLMLLICSSAVLLRRPIRSGIWYALLLAWLGWAVSLGVELIYIRDHLDGGDWQRMNTVFKFGMQTWVLLALAAAASLPNAMRAMRRWGGIYAESAALIGLAGLGLLALAYPVAAIPSRVANRFPVQSGPTLDGLAFLGESSFTYDCRAYGGCEIGVDQITVDLRGDAAAIAWLNREIRGTPIVVQSNLWFYRAYGIRIAANTGLPTVISALHANEQRDPSITGQRDAALAEFYTTTDVDTTLRFLATYRVNYIYIGGVERAFYPPEGLAKFAQLEGTYLSRIYDAEGVIIYRVTGIPQSYAYPAPVSRPVVPAPPDTGSPDLAGLERALADNPTDGPTAFGLAEQYRNRGRLDDAVRILAPAAHANPDDTGLQHLYGDILSDLGRYSEAEAVYTAAAQANPTAENWNKLGTALLGWGEADKAEMAFLQAISINPDLADPHYFLGLVFVQRQERDLALSELLVYLELAPDGQWVNQAVQIITDLQYEVEE</sequence>
<keyword evidence="2" id="KW-1133">Transmembrane helix</keyword>
<feature type="chain" id="PRO_5003146796" evidence="3">
    <location>
        <begin position="22"/>
        <end position="2561"/>
    </location>
</feature>
<dbReference type="Proteomes" id="UP000054010">
    <property type="component" value="Unassembled WGS sequence"/>
</dbReference>
<feature type="transmembrane region" description="Helical" evidence="2">
    <location>
        <begin position="938"/>
        <end position="956"/>
    </location>
</feature>
<keyword evidence="2" id="KW-0812">Transmembrane</keyword>
<feature type="transmembrane region" description="Helical" evidence="2">
    <location>
        <begin position="427"/>
        <end position="446"/>
    </location>
</feature>
<dbReference type="HOGENOM" id="CLU_228108_0_0_0"/>
<organism evidence="4 5">
    <name type="scientific">Oscillochloris trichoides DG-6</name>
    <dbReference type="NCBI Taxonomy" id="765420"/>
    <lineage>
        <taxon>Bacteria</taxon>
        <taxon>Bacillati</taxon>
        <taxon>Chloroflexota</taxon>
        <taxon>Chloroflexia</taxon>
        <taxon>Chloroflexales</taxon>
        <taxon>Chloroflexineae</taxon>
        <taxon>Oscillochloridaceae</taxon>
        <taxon>Oscillochloris</taxon>
    </lineage>
</organism>
<feature type="transmembrane region" description="Helical" evidence="2">
    <location>
        <begin position="976"/>
        <end position="994"/>
    </location>
</feature>
<feature type="transmembrane region" description="Helical" evidence="2">
    <location>
        <begin position="1271"/>
        <end position="1288"/>
    </location>
</feature>
<feature type="repeat" description="TPR" evidence="1">
    <location>
        <begin position="2475"/>
        <end position="2508"/>
    </location>
</feature>
<dbReference type="eggNOG" id="COG0457">
    <property type="taxonomic scope" value="Bacteria"/>
</dbReference>
<feature type="transmembrane region" description="Helical" evidence="2">
    <location>
        <begin position="256"/>
        <end position="272"/>
    </location>
</feature>
<evidence type="ECO:0000313" key="4">
    <source>
        <dbReference type="EMBL" id="EFO81348.1"/>
    </source>
</evidence>
<feature type="transmembrane region" description="Helical" evidence="2">
    <location>
        <begin position="1110"/>
        <end position="1126"/>
    </location>
</feature>
<feature type="transmembrane region" description="Helical" evidence="2">
    <location>
        <begin position="848"/>
        <end position="870"/>
    </location>
</feature>
<feature type="transmembrane region" description="Helical" evidence="2">
    <location>
        <begin position="1967"/>
        <end position="1989"/>
    </location>
</feature>
<feature type="transmembrane region" description="Helical" evidence="2">
    <location>
        <begin position="913"/>
        <end position="931"/>
    </location>
</feature>
<feature type="transmembrane region" description="Helical" evidence="2">
    <location>
        <begin position="737"/>
        <end position="758"/>
    </location>
</feature>
<feature type="transmembrane region" description="Helical" evidence="2">
    <location>
        <begin position="2044"/>
        <end position="2062"/>
    </location>
</feature>
<evidence type="ECO:0000313" key="5">
    <source>
        <dbReference type="Proteomes" id="UP000054010"/>
    </source>
</evidence>
<feature type="transmembrane region" description="Helical" evidence="2">
    <location>
        <begin position="1082"/>
        <end position="1103"/>
    </location>
</feature>
<feature type="transmembrane region" description="Helical" evidence="2">
    <location>
        <begin position="458"/>
        <end position="478"/>
    </location>
</feature>
<dbReference type="Gene3D" id="1.25.40.10">
    <property type="entry name" value="Tetratricopeptide repeat domain"/>
    <property type="match status" value="1"/>
</dbReference>
<feature type="transmembrane region" description="Helical" evidence="2">
    <location>
        <begin position="1816"/>
        <end position="1834"/>
    </location>
</feature>
<reference evidence="4 5" key="1">
    <citation type="journal article" date="2011" name="J. Bacteriol.">
        <title>Draft genome sequence of the anoxygenic filamentous phototrophic bacterium Oscillochloris trichoides subsp. DG-6.</title>
        <authorList>
            <person name="Kuznetsov B.B."/>
            <person name="Ivanovsky R.N."/>
            <person name="Keppen O.I."/>
            <person name="Sukhacheva M.V."/>
            <person name="Bumazhkin B.K."/>
            <person name="Patutina E.O."/>
            <person name="Beletsky A.V."/>
            <person name="Mardanov A.V."/>
            <person name="Baslerov R.V."/>
            <person name="Panteleeva A.N."/>
            <person name="Kolganova T.V."/>
            <person name="Ravin N.V."/>
            <person name="Skryabin K.G."/>
        </authorList>
    </citation>
    <scope>NUCLEOTIDE SEQUENCE [LARGE SCALE GENOMIC DNA]</scope>
    <source>
        <strain evidence="4 5">DG-6</strain>
    </source>
</reference>
<dbReference type="SUPFAM" id="SSF48452">
    <property type="entry name" value="TPR-like"/>
    <property type="match status" value="1"/>
</dbReference>
<dbReference type="STRING" id="765420.OSCT_0783"/>
<feature type="transmembrane region" description="Helical" evidence="2">
    <location>
        <begin position="1163"/>
        <end position="1183"/>
    </location>
</feature>
<feature type="transmembrane region" description="Helical" evidence="2">
    <location>
        <begin position="2014"/>
        <end position="2032"/>
    </location>
</feature>
<feature type="transmembrane region" description="Helical" evidence="2">
    <location>
        <begin position="384"/>
        <end position="406"/>
    </location>
</feature>
<feature type="transmembrane region" description="Helical" evidence="2">
    <location>
        <begin position="2068"/>
        <end position="2085"/>
    </location>
</feature>
<evidence type="ECO:0000256" key="1">
    <source>
        <dbReference type="PROSITE-ProRule" id="PRU00339"/>
    </source>
</evidence>
<evidence type="ECO:0000256" key="3">
    <source>
        <dbReference type="SAM" id="SignalP"/>
    </source>
</evidence>
<feature type="transmembrane region" description="Helical" evidence="2">
    <location>
        <begin position="186"/>
        <end position="203"/>
    </location>
</feature>
<dbReference type="InterPro" id="IPR019734">
    <property type="entry name" value="TPR_rpt"/>
</dbReference>
<accession>E1IBT2</accession>
<feature type="transmembrane region" description="Helical" evidence="2">
    <location>
        <begin position="1015"/>
        <end position="1041"/>
    </location>
</feature>
<dbReference type="Pfam" id="PF10060">
    <property type="entry name" value="DUF2298"/>
    <property type="match status" value="2"/>
</dbReference>
<gene>
    <name evidence="4" type="ORF">OSCT_0783</name>
</gene>
<keyword evidence="2" id="KW-0472">Membrane</keyword>
<keyword evidence="1" id="KW-0802">TPR repeat</keyword>
<dbReference type="PANTHER" id="PTHR10790:SF51">
    <property type="entry name" value="TETRATRICOPEPTIDE REPEAT PROTEIN"/>
    <property type="match status" value="1"/>
</dbReference>
<feature type="transmembrane region" description="Helical" evidence="2">
    <location>
        <begin position="2162"/>
        <end position="2185"/>
    </location>
</feature>
<name>E1IBT2_9CHLR</name>
<feature type="transmembrane region" description="Helical" evidence="2">
    <location>
        <begin position="1221"/>
        <end position="1239"/>
    </location>
</feature>
<feature type="transmembrane region" description="Helical" evidence="2">
    <location>
        <begin position="234"/>
        <end position="250"/>
    </location>
</feature>
<dbReference type="PROSITE" id="PS50005">
    <property type="entry name" value="TPR"/>
    <property type="match status" value="1"/>
</dbReference>
<dbReference type="Pfam" id="PF14559">
    <property type="entry name" value="TPR_19"/>
    <property type="match status" value="1"/>
</dbReference>
<feature type="transmembrane region" description="Helical" evidence="2">
    <location>
        <begin position="1246"/>
        <end position="1265"/>
    </location>
</feature>
<feature type="transmembrane region" description="Helical" evidence="2">
    <location>
        <begin position="1297"/>
        <end position="1317"/>
    </location>
</feature>
<protein>
    <submittedName>
        <fullName evidence="4">Tetratricopeptide TPR_2 repeat protein</fullName>
    </submittedName>
</protein>
<feature type="transmembrane region" description="Helical" evidence="2">
    <location>
        <begin position="765"/>
        <end position="785"/>
    </location>
</feature>
<dbReference type="InterPro" id="IPR018746">
    <property type="entry name" value="DUF2298"/>
</dbReference>
<feature type="transmembrane region" description="Helical" evidence="2">
    <location>
        <begin position="1665"/>
        <end position="1683"/>
    </location>
</feature>
<dbReference type="InterPro" id="IPR011990">
    <property type="entry name" value="TPR-like_helical_dom_sf"/>
</dbReference>